<comment type="caution">
    <text evidence="1">The sequence shown here is derived from an EMBL/GenBank/DDBJ whole genome shotgun (WGS) entry which is preliminary data.</text>
</comment>
<keyword evidence="2" id="KW-1185">Reference proteome</keyword>
<gene>
    <name evidence="1" type="ORF">H6F99_18295</name>
</gene>
<protein>
    <submittedName>
        <fullName evidence="1">Four helix bundle protein</fullName>
    </submittedName>
</protein>
<name>A0ABR8BZF3_APHFL</name>
<dbReference type="Proteomes" id="UP000606721">
    <property type="component" value="Unassembled WGS sequence"/>
</dbReference>
<proteinExistence type="predicted"/>
<organism evidence="1 2">
    <name type="scientific">Aphanizomenon flos-aquae FACHB-1040</name>
    <dbReference type="NCBI Taxonomy" id="2692887"/>
    <lineage>
        <taxon>Bacteria</taxon>
        <taxon>Bacillati</taxon>
        <taxon>Cyanobacteriota</taxon>
        <taxon>Cyanophyceae</taxon>
        <taxon>Nostocales</taxon>
        <taxon>Aphanizomenonaceae</taxon>
        <taxon>Aphanizomenon</taxon>
    </lineage>
</organism>
<sequence>MRFLNIAQGSVNELETHLILSNRIQESEFRMNSVRVADE</sequence>
<dbReference type="InterPro" id="IPR036583">
    <property type="entry name" value="23S_rRNA_IVS_sf"/>
</dbReference>
<dbReference type="EMBL" id="JACJQT010000053">
    <property type="protein sequence ID" value="MBD2280157.1"/>
    <property type="molecule type" value="Genomic_DNA"/>
</dbReference>
<evidence type="ECO:0000313" key="2">
    <source>
        <dbReference type="Proteomes" id="UP000606721"/>
    </source>
</evidence>
<dbReference type="SUPFAM" id="SSF158446">
    <property type="entry name" value="IVS-encoded protein-like"/>
    <property type="match status" value="1"/>
</dbReference>
<accession>A0ABR8BZF3</accession>
<reference evidence="1 2" key="1">
    <citation type="journal article" date="2020" name="ISME J.">
        <title>Comparative genomics reveals insights into cyanobacterial evolution and habitat adaptation.</title>
        <authorList>
            <person name="Chen M.Y."/>
            <person name="Teng W.K."/>
            <person name="Zhao L."/>
            <person name="Hu C.X."/>
            <person name="Zhou Y.K."/>
            <person name="Han B.P."/>
            <person name="Song L.R."/>
            <person name="Shu W.S."/>
        </authorList>
    </citation>
    <scope>NUCLEOTIDE SEQUENCE [LARGE SCALE GENOMIC DNA]</scope>
    <source>
        <strain evidence="1 2">FACHB-1040</strain>
    </source>
</reference>
<evidence type="ECO:0000313" key="1">
    <source>
        <dbReference type="EMBL" id="MBD2280157.1"/>
    </source>
</evidence>